<proteinExistence type="predicted"/>
<evidence type="ECO:0000313" key="1">
    <source>
        <dbReference type="Proteomes" id="UP000887576"/>
    </source>
</evidence>
<protein>
    <submittedName>
        <fullName evidence="2">Uncharacterized protein</fullName>
    </submittedName>
</protein>
<reference evidence="2" key="1">
    <citation type="submission" date="2022-11" db="UniProtKB">
        <authorList>
            <consortium name="WormBaseParasite"/>
        </authorList>
    </citation>
    <scope>IDENTIFICATION</scope>
</reference>
<dbReference type="WBParaSite" id="JU765_v2.g19280.t1">
    <property type="protein sequence ID" value="JU765_v2.g19280.t1"/>
    <property type="gene ID" value="JU765_v2.g19280"/>
</dbReference>
<sequence length="266" mass="30534">MRLILIFVTCFQSISYQLEDFACLKDYSIVDRPTDPFQKETKIFGRKCGCKDDWKETFCENQEKYSKMRPNQAPHACICRQLGENDGSCEQFMTRCFRERSTGYKTCKCCFNQPDIHCNQIDCKDMSPDFGRGMNTSCICHDQTNYPVDICAREDRHGLRKTPPALDLPSVRSSGTEVKNSTSKPGGKTVFYTAIWQHIKDNKLALIFVSILFFGLLAAIIFACSVLCFGKAKTTKRTRSKRQSRMDTERKLLEIANNQDPDQYLP</sequence>
<dbReference type="Proteomes" id="UP000887576">
    <property type="component" value="Unplaced"/>
</dbReference>
<name>A0AC34QTW5_9BILA</name>
<accession>A0AC34QTW5</accession>
<organism evidence="1 2">
    <name type="scientific">Panagrolaimus sp. JU765</name>
    <dbReference type="NCBI Taxonomy" id="591449"/>
    <lineage>
        <taxon>Eukaryota</taxon>
        <taxon>Metazoa</taxon>
        <taxon>Ecdysozoa</taxon>
        <taxon>Nematoda</taxon>
        <taxon>Chromadorea</taxon>
        <taxon>Rhabditida</taxon>
        <taxon>Tylenchina</taxon>
        <taxon>Panagrolaimomorpha</taxon>
        <taxon>Panagrolaimoidea</taxon>
        <taxon>Panagrolaimidae</taxon>
        <taxon>Panagrolaimus</taxon>
    </lineage>
</organism>
<evidence type="ECO:0000313" key="2">
    <source>
        <dbReference type="WBParaSite" id="JU765_v2.g19280.t1"/>
    </source>
</evidence>